<gene>
    <name evidence="6" type="ORF">G5C60_02430</name>
</gene>
<feature type="domain" description="HTH tetR-type" evidence="5">
    <location>
        <begin position="15"/>
        <end position="75"/>
    </location>
</feature>
<keyword evidence="3" id="KW-0804">Transcription</keyword>
<dbReference type="GO" id="GO:0003700">
    <property type="term" value="F:DNA-binding transcription factor activity"/>
    <property type="evidence" value="ECO:0007669"/>
    <property type="project" value="TreeGrafter"/>
</dbReference>
<protein>
    <submittedName>
        <fullName evidence="6">TetR family transcriptional regulator</fullName>
    </submittedName>
</protein>
<accession>A0A6G4UXQ7</accession>
<evidence type="ECO:0000256" key="2">
    <source>
        <dbReference type="ARBA" id="ARBA00023125"/>
    </source>
</evidence>
<dbReference type="SUPFAM" id="SSF46689">
    <property type="entry name" value="Homeodomain-like"/>
    <property type="match status" value="1"/>
</dbReference>
<evidence type="ECO:0000259" key="5">
    <source>
        <dbReference type="PROSITE" id="PS50977"/>
    </source>
</evidence>
<keyword evidence="7" id="KW-1185">Reference proteome</keyword>
<dbReference type="GO" id="GO:0000976">
    <property type="term" value="F:transcription cis-regulatory region binding"/>
    <property type="evidence" value="ECO:0007669"/>
    <property type="project" value="TreeGrafter"/>
</dbReference>
<evidence type="ECO:0000256" key="1">
    <source>
        <dbReference type="ARBA" id="ARBA00023015"/>
    </source>
</evidence>
<dbReference type="EMBL" id="JAAKZY010000004">
    <property type="protein sequence ID" value="NGO06558.1"/>
    <property type="molecule type" value="Genomic_DNA"/>
</dbReference>
<keyword evidence="1" id="KW-0805">Transcription regulation</keyword>
<dbReference type="PANTHER" id="PTHR30055">
    <property type="entry name" value="HTH-TYPE TRANSCRIPTIONAL REGULATOR RUTR"/>
    <property type="match status" value="1"/>
</dbReference>
<dbReference type="Gene3D" id="1.10.357.10">
    <property type="entry name" value="Tetracycline Repressor, domain 2"/>
    <property type="match status" value="1"/>
</dbReference>
<dbReference type="PRINTS" id="PR00455">
    <property type="entry name" value="HTHTETR"/>
</dbReference>
<dbReference type="InterPro" id="IPR023772">
    <property type="entry name" value="DNA-bd_HTH_TetR-type_CS"/>
</dbReference>
<organism evidence="6 7">
    <name type="scientific">Streptomyces scabichelini</name>
    <dbReference type="NCBI Taxonomy" id="2711217"/>
    <lineage>
        <taxon>Bacteria</taxon>
        <taxon>Bacillati</taxon>
        <taxon>Actinomycetota</taxon>
        <taxon>Actinomycetes</taxon>
        <taxon>Kitasatosporales</taxon>
        <taxon>Streptomycetaceae</taxon>
        <taxon>Streptomyces</taxon>
    </lineage>
</organism>
<dbReference type="PROSITE" id="PS01081">
    <property type="entry name" value="HTH_TETR_1"/>
    <property type="match status" value="1"/>
</dbReference>
<comment type="caution">
    <text evidence="6">The sequence shown here is derived from an EMBL/GenBank/DDBJ whole genome shotgun (WGS) entry which is preliminary data.</text>
</comment>
<name>A0A6G4UXQ7_9ACTN</name>
<evidence type="ECO:0000256" key="3">
    <source>
        <dbReference type="ARBA" id="ARBA00023163"/>
    </source>
</evidence>
<proteinExistence type="predicted"/>
<feature type="DNA-binding region" description="H-T-H motif" evidence="4">
    <location>
        <begin position="38"/>
        <end position="57"/>
    </location>
</feature>
<dbReference type="InterPro" id="IPR001647">
    <property type="entry name" value="HTH_TetR"/>
</dbReference>
<dbReference type="PROSITE" id="PS50977">
    <property type="entry name" value="HTH_TETR_2"/>
    <property type="match status" value="1"/>
</dbReference>
<sequence>MDNVEELPLRERKRLRTREALIDAAMELFAERGFEAVTVSDIARRAEVGRTTFFRYFADKQEVLFADDSQHREALLSAVDRAAAGLAPIGDSLERALTVGRAGLLALVASITEHTKWMAERERLINADAALLARSLLKQRAYAIAAVEALERHGADHETAVLASALCQACYETAVALTAAEPSRLAGTLEAAFDRVAGGS</sequence>
<dbReference type="Pfam" id="PF00440">
    <property type="entry name" value="TetR_N"/>
    <property type="match status" value="1"/>
</dbReference>
<evidence type="ECO:0000313" key="6">
    <source>
        <dbReference type="EMBL" id="NGO06558.1"/>
    </source>
</evidence>
<keyword evidence="2 4" id="KW-0238">DNA-binding</keyword>
<dbReference type="Proteomes" id="UP000472335">
    <property type="component" value="Unassembled WGS sequence"/>
</dbReference>
<evidence type="ECO:0000256" key="4">
    <source>
        <dbReference type="PROSITE-ProRule" id="PRU00335"/>
    </source>
</evidence>
<dbReference type="InterPro" id="IPR050109">
    <property type="entry name" value="HTH-type_TetR-like_transc_reg"/>
</dbReference>
<dbReference type="RefSeq" id="WP_165254470.1">
    <property type="nucleotide sequence ID" value="NZ_JAAKZY010000004.1"/>
</dbReference>
<dbReference type="InterPro" id="IPR009057">
    <property type="entry name" value="Homeodomain-like_sf"/>
</dbReference>
<evidence type="ECO:0000313" key="7">
    <source>
        <dbReference type="Proteomes" id="UP000472335"/>
    </source>
</evidence>
<dbReference type="PANTHER" id="PTHR30055:SF238">
    <property type="entry name" value="MYCOFACTOCIN BIOSYNTHESIS TRANSCRIPTIONAL REGULATOR MFTR-RELATED"/>
    <property type="match status" value="1"/>
</dbReference>
<reference evidence="6 7" key="1">
    <citation type="submission" date="2020-02" db="EMBL/GenBank/DDBJ databases">
        <title>Whole-genome analyses of novel actinobacteria.</title>
        <authorList>
            <person name="Sahin N."/>
            <person name="Gencbay T."/>
        </authorList>
    </citation>
    <scope>NUCLEOTIDE SEQUENCE [LARGE SCALE GENOMIC DNA]</scope>
    <source>
        <strain evidence="6 7">HC44</strain>
    </source>
</reference>
<dbReference type="AlphaFoldDB" id="A0A6G4UXQ7"/>